<proteinExistence type="predicted"/>
<dbReference type="RefSeq" id="WP_013687325.1">
    <property type="nucleotide sequence ID" value="NC_015321.1"/>
</dbReference>
<dbReference type="KEGG" id="fte:Fluta_2571"/>
<dbReference type="HOGENOM" id="CLU_1658250_0_0_10"/>
<protein>
    <submittedName>
        <fullName evidence="1">Uncharacterized protein</fullName>
    </submittedName>
</protein>
<reference evidence="2" key="2">
    <citation type="submission" date="2011-02" db="EMBL/GenBank/DDBJ databases">
        <title>The complete genome of Fluviicola taffensis DSM 16823.</title>
        <authorList>
            <consortium name="US DOE Joint Genome Institute (JGI-PGF)"/>
            <person name="Lucas S."/>
            <person name="Copeland A."/>
            <person name="Lapidus A."/>
            <person name="Bruce D."/>
            <person name="Goodwin L."/>
            <person name="Pitluck S."/>
            <person name="Kyrpides N."/>
            <person name="Mavromatis K."/>
            <person name="Ivanova N."/>
            <person name="Mikhailova N."/>
            <person name="Pagani I."/>
            <person name="Chertkov O."/>
            <person name="Detter J.C."/>
            <person name="Han C."/>
            <person name="Tapia R."/>
            <person name="Land M."/>
            <person name="Hauser L."/>
            <person name="Markowitz V."/>
            <person name="Cheng J.-F."/>
            <person name="Hugenholtz P."/>
            <person name="Woyke T."/>
            <person name="Wu D."/>
            <person name="Tindall B."/>
            <person name="Pomrenke H.G."/>
            <person name="Brambilla E."/>
            <person name="Klenk H.-P."/>
            <person name="Eisen J.A."/>
        </authorList>
    </citation>
    <scope>NUCLEOTIDE SEQUENCE [LARGE SCALE GENOMIC DNA]</scope>
    <source>
        <strain evidence="2">DSM 16823 / RW262 / RW262</strain>
    </source>
</reference>
<evidence type="ECO:0000313" key="2">
    <source>
        <dbReference type="Proteomes" id="UP000007463"/>
    </source>
</evidence>
<dbReference type="EMBL" id="CP002542">
    <property type="protein sequence ID" value="AEA44555.1"/>
    <property type="molecule type" value="Genomic_DNA"/>
</dbReference>
<name>F2IEL6_FLUTR</name>
<dbReference type="AlphaFoldDB" id="F2IEL6"/>
<gene>
    <name evidence="1" type="ordered locus">Fluta_2571</name>
</gene>
<evidence type="ECO:0000313" key="1">
    <source>
        <dbReference type="EMBL" id="AEA44555.1"/>
    </source>
</evidence>
<dbReference type="STRING" id="755732.Fluta_2571"/>
<organism evidence="1 2">
    <name type="scientific">Fluviicola taffensis (strain DSM 16823 / NCIMB 13979 / RW262)</name>
    <dbReference type="NCBI Taxonomy" id="755732"/>
    <lineage>
        <taxon>Bacteria</taxon>
        <taxon>Pseudomonadati</taxon>
        <taxon>Bacteroidota</taxon>
        <taxon>Flavobacteriia</taxon>
        <taxon>Flavobacteriales</taxon>
        <taxon>Crocinitomicaceae</taxon>
        <taxon>Fluviicola</taxon>
    </lineage>
</organism>
<keyword evidence="2" id="KW-1185">Reference proteome</keyword>
<dbReference type="Proteomes" id="UP000007463">
    <property type="component" value="Chromosome"/>
</dbReference>
<accession>F2IEL6</accession>
<sequence length="159" mass="18251">MKTNLKEKKLWYPIIDKVSGAIKLNDGFSFGPDTLEEELAKHFNVPLQPKPEREKDATLYFLSDAEIGDWKVNLSLSFYRGRLGSLFMYPQISAELFPNLNPERTGYGPSELEYAVLDIYENWLTEQLNEQREFTWGVIEALFAKRPDGPGAPLISLVY</sequence>
<reference evidence="1 2" key="1">
    <citation type="journal article" date="2011" name="Stand. Genomic Sci.">
        <title>Complete genome sequence of the gliding freshwater bacterium Fluviicola taffensis type strain (RW262).</title>
        <authorList>
            <person name="Woyke T."/>
            <person name="Chertkov O."/>
            <person name="Lapidus A."/>
            <person name="Nolan M."/>
            <person name="Lucas S."/>
            <person name="Del Rio T.G."/>
            <person name="Tice H."/>
            <person name="Cheng J.F."/>
            <person name="Tapia R."/>
            <person name="Han C."/>
            <person name="Goodwin L."/>
            <person name="Pitluck S."/>
            <person name="Liolios K."/>
            <person name="Pagani I."/>
            <person name="Ivanova N."/>
            <person name="Huntemann M."/>
            <person name="Mavromatis K."/>
            <person name="Mikhailova N."/>
            <person name="Pati A."/>
            <person name="Chen A."/>
            <person name="Palaniappan K."/>
            <person name="Land M."/>
            <person name="Hauser L."/>
            <person name="Brambilla E.M."/>
            <person name="Rohde M."/>
            <person name="Mwirichia R."/>
            <person name="Sikorski J."/>
            <person name="Tindall B.J."/>
            <person name="Goker M."/>
            <person name="Bristow J."/>
            <person name="Eisen J.A."/>
            <person name="Markowitz V."/>
            <person name="Hugenholtz P."/>
            <person name="Klenk H.P."/>
            <person name="Kyrpides N.C."/>
        </authorList>
    </citation>
    <scope>NUCLEOTIDE SEQUENCE [LARGE SCALE GENOMIC DNA]</scope>
    <source>
        <strain evidence="2">DSM 16823 / RW262 / RW262</strain>
    </source>
</reference>